<proteinExistence type="predicted"/>
<dbReference type="InterPro" id="IPR009091">
    <property type="entry name" value="RCC1/BLIP-II"/>
</dbReference>
<dbReference type="Pfam" id="PF13540">
    <property type="entry name" value="RCC1_2"/>
    <property type="match status" value="1"/>
</dbReference>
<sequence>MTGGPGPDQLSPVAVELPTGNTYISVDSGRLNSYVLTDEGDIFSWGQNEVPQAGAGPGRPSQYPSER</sequence>
<evidence type="ECO:0000313" key="2">
    <source>
        <dbReference type="EMBL" id="XBW08972.1"/>
    </source>
</evidence>
<dbReference type="SUPFAM" id="SSF50985">
    <property type="entry name" value="RCC1/BLIP-II"/>
    <property type="match status" value="1"/>
</dbReference>
<gene>
    <name evidence="2" type="ORF">SAC06_07400</name>
</gene>
<evidence type="ECO:0000256" key="1">
    <source>
        <dbReference type="SAM" id="MobiDB-lite"/>
    </source>
</evidence>
<dbReference type="EMBL" id="CP138335">
    <property type="protein sequence ID" value="XBW08972.1"/>
    <property type="molecule type" value="Genomic_DNA"/>
</dbReference>
<dbReference type="AlphaFoldDB" id="A0AAU7V9M3"/>
<feature type="region of interest" description="Disordered" evidence="1">
    <location>
        <begin position="46"/>
        <end position="67"/>
    </location>
</feature>
<name>A0AAU7V9M3_9ACTO</name>
<organism evidence="2">
    <name type="scientific">Scrofimicrobium appendicitidis</name>
    <dbReference type="NCBI Taxonomy" id="3079930"/>
    <lineage>
        <taxon>Bacteria</taxon>
        <taxon>Bacillati</taxon>
        <taxon>Actinomycetota</taxon>
        <taxon>Actinomycetes</taxon>
        <taxon>Actinomycetales</taxon>
        <taxon>Actinomycetaceae</taxon>
        <taxon>Scrofimicrobium</taxon>
    </lineage>
</organism>
<reference evidence="2" key="1">
    <citation type="submission" date="2023-11" db="EMBL/GenBank/DDBJ databases">
        <title>Scrofimicrobium hongkongense sp. nov., isolated from a patient with peritonitis.</title>
        <authorList>
            <person name="Lao H.Y."/>
            <person name="Wong A.Y.P."/>
            <person name="Ng T.L."/>
            <person name="Wong R.Y.L."/>
            <person name="Yau M.C.Y."/>
            <person name="Lam J.Y.W."/>
            <person name="Siu G.K.H."/>
        </authorList>
    </citation>
    <scope>NUCLEOTIDE SEQUENCE</scope>
    <source>
        <strain evidence="2">R131</strain>
    </source>
</reference>
<dbReference type="Gene3D" id="2.130.10.30">
    <property type="entry name" value="Regulator of chromosome condensation 1/beta-lactamase-inhibitor protein II"/>
    <property type="match status" value="1"/>
</dbReference>
<dbReference type="KEGG" id="sapp:SAC06_07400"/>
<protein>
    <submittedName>
        <fullName evidence="2">RCC1 domain-containing protein</fullName>
    </submittedName>
</protein>
<accession>A0AAU7V9M3</accession>